<dbReference type="EMBL" id="CP072133">
    <property type="protein sequence ID" value="QTH72720.1"/>
    <property type="molecule type" value="Genomic_DNA"/>
</dbReference>
<evidence type="ECO:0000313" key="3">
    <source>
        <dbReference type="EMBL" id="QTH72720.1"/>
    </source>
</evidence>
<dbReference type="InterPro" id="IPR001387">
    <property type="entry name" value="Cro/C1-type_HTH"/>
</dbReference>
<evidence type="ECO:0000313" key="4">
    <source>
        <dbReference type="Proteomes" id="UP000664904"/>
    </source>
</evidence>
<organism evidence="3 4">
    <name type="scientific">Pseudoalteromonas xiamenensis</name>
    <dbReference type="NCBI Taxonomy" id="882626"/>
    <lineage>
        <taxon>Bacteria</taxon>
        <taxon>Pseudomonadati</taxon>
        <taxon>Pseudomonadota</taxon>
        <taxon>Gammaproteobacteria</taxon>
        <taxon>Alteromonadales</taxon>
        <taxon>Pseudoalteromonadaceae</taxon>
        <taxon>Pseudoalteromonas</taxon>
    </lineage>
</organism>
<sequence>MQTPEEYEITLRVNALVKGLKKRRGYTKKDISQKLGIGLTTFNDYLNGVSSFKLGTLIKFASLCKLTLPDILDDTLEAKKLYSEDLADRANTGKNTLDFLAFILLVPAATNAHNTQYLFCFLHILLIFFARKDLNSMTMSLVFLVTYVIADLIFYPIDIYIFPNFNSLIQNAVAFGACIVVDILLIVLLKNRTLLSLWFSKGNNKRVLEKNFIEGPIYAVAIGFLLVDGVAFVENLIRNLEYLGFDESFAKYFWKITYVYDYFEYLKSGLMASVVILLFIGTRIRQQPPNFALT</sequence>
<name>A0A975DJ82_9GAMM</name>
<dbReference type="KEGG" id="pxi:J5O05_08090"/>
<dbReference type="SUPFAM" id="SSF47413">
    <property type="entry name" value="lambda repressor-like DNA-binding domains"/>
    <property type="match status" value="1"/>
</dbReference>
<dbReference type="Proteomes" id="UP000664904">
    <property type="component" value="Chromosome"/>
</dbReference>
<feature type="transmembrane region" description="Helical" evidence="1">
    <location>
        <begin position="168"/>
        <end position="190"/>
    </location>
</feature>
<dbReference type="RefSeq" id="WP_208844344.1">
    <property type="nucleotide sequence ID" value="NZ_CP072133.1"/>
</dbReference>
<evidence type="ECO:0000259" key="2">
    <source>
        <dbReference type="PROSITE" id="PS50943"/>
    </source>
</evidence>
<dbReference type="Gene3D" id="1.10.260.40">
    <property type="entry name" value="lambda repressor-like DNA-binding domains"/>
    <property type="match status" value="1"/>
</dbReference>
<protein>
    <submittedName>
        <fullName evidence="3">Helix-turn-helix transcriptional regulator</fullName>
    </submittedName>
</protein>
<reference evidence="3" key="1">
    <citation type="submission" date="2021-03" db="EMBL/GenBank/DDBJ databases">
        <title>Complete Genome of Pseudoalteromonas xiamenensis STKMTI.2, a new potential marine bacterium producing anti-Vibrio compounds.</title>
        <authorList>
            <person name="Handayani D.P."/>
            <person name="Isnansetyo A."/>
            <person name="Istiqomah I."/>
            <person name="Jumina J."/>
        </authorList>
    </citation>
    <scope>NUCLEOTIDE SEQUENCE</scope>
    <source>
        <strain evidence="3">STKMTI.2</strain>
    </source>
</reference>
<feature type="transmembrane region" description="Helical" evidence="1">
    <location>
        <begin position="211"/>
        <end position="233"/>
    </location>
</feature>
<keyword evidence="1" id="KW-0812">Transmembrane</keyword>
<feature type="domain" description="HTH cro/C1-type" evidence="2">
    <location>
        <begin position="17"/>
        <end position="71"/>
    </location>
</feature>
<feature type="transmembrane region" description="Helical" evidence="1">
    <location>
        <begin position="262"/>
        <end position="280"/>
    </location>
</feature>
<accession>A0A975DJ82</accession>
<dbReference type="Pfam" id="PF01381">
    <property type="entry name" value="HTH_3"/>
    <property type="match status" value="1"/>
</dbReference>
<gene>
    <name evidence="3" type="ORF">J5O05_08090</name>
</gene>
<dbReference type="PROSITE" id="PS50943">
    <property type="entry name" value="HTH_CROC1"/>
    <property type="match status" value="1"/>
</dbReference>
<feature type="transmembrane region" description="Helical" evidence="1">
    <location>
        <begin position="141"/>
        <end position="162"/>
    </location>
</feature>
<keyword evidence="1" id="KW-0472">Membrane</keyword>
<keyword evidence="4" id="KW-1185">Reference proteome</keyword>
<dbReference type="SMART" id="SM00530">
    <property type="entry name" value="HTH_XRE"/>
    <property type="match status" value="1"/>
</dbReference>
<dbReference type="InterPro" id="IPR010982">
    <property type="entry name" value="Lambda_DNA-bd_dom_sf"/>
</dbReference>
<evidence type="ECO:0000256" key="1">
    <source>
        <dbReference type="SAM" id="Phobius"/>
    </source>
</evidence>
<proteinExistence type="predicted"/>
<dbReference type="GO" id="GO:0003677">
    <property type="term" value="F:DNA binding"/>
    <property type="evidence" value="ECO:0007669"/>
    <property type="project" value="InterPro"/>
</dbReference>
<keyword evidence="1" id="KW-1133">Transmembrane helix</keyword>
<dbReference type="AlphaFoldDB" id="A0A975DJ82"/>